<organism evidence="1 2">
    <name type="scientific">Erwinia psidii</name>
    <dbReference type="NCBI Taxonomy" id="69224"/>
    <lineage>
        <taxon>Bacteria</taxon>
        <taxon>Pseudomonadati</taxon>
        <taxon>Pseudomonadota</taxon>
        <taxon>Gammaproteobacteria</taxon>
        <taxon>Enterobacterales</taxon>
        <taxon>Erwiniaceae</taxon>
        <taxon>Erwinia</taxon>
    </lineage>
</organism>
<dbReference type="AlphaFoldDB" id="A0A3N6V2D2"/>
<dbReference type="Proteomes" id="UP000279457">
    <property type="component" value="Unassembled WGS sequence"/>
</dbReference>
<dbReference type="EMBL" id="RHHM01000003">
    <property type="protein sequence ID" value="RQM39235.1"/>
    <property type="molecule type" value="Genomic_DNA"/>
</dbReference>
<keyword evidence="2" id="KW-1185">Reference proteome</keyword>
<proteinExistence type="predicted"/>
<gene>
    <name evidence="1" type="ORF">EB241_05635</name>
</gene>
<reference evidence="1 2" key="1">
    <citation type="submission" date="2018-10" db="EMBL/GenBank/DDBJ databases">
        <title>Draft genome sequence for the type isolate of Erwinia psidii, agent causal of bacterial blight in guava (Psidium guajava) and wilt and die-back of Eucalyptus spp.</title>
        <authorList>
            <person name="Hermenegildo P.S."/>
            <person name="Santos S.A."/>
            <person name="Guimaraes L.M.S."/>
            <person name="Vidigal P.M.P."/>
            <person name="Pereira I.C."/>
            <person name="Badel J.L."/>
            <person name="Alfenas-Zerbini P."/>
            <person name="Ferreira M.A.S.V."/>
            <person name="Alfenas A.C."/>
        </authorList>
    </citation>
    <scope>NUCLEOTIDE SEQUENCE [LARGE SCALE GENOMIC DNA]</scope>
    <source>
        <strain evidence="1 2">IBSBF 435</strain>
    </source>
</reference>
<evidence type="ECO:0000313" key="1">
    <source>
        <dbReference type="EMBL" id="RQM39235.1"/>
    </source>
</evidence>
<comment type="caution">
    <text evidence="1">The sequence shown here is derived from an EMBL/GenBank/DDBJ whole genome shotgun (WGS) entry which is preliminary data.</text>
</comment>
<evidence type="ECO:0000313" key="2">
    <source>
        <dbReference type="Proteomes" id="UP000279457"/>
    </source>
</evidence>
<protein>
    <submittedName>
        <fullName evidence="1">Uncharacterized protein</fullName>
    </submittedName>
</protein>
<name>A0A3N6V2D2_9GAMM</name>
<sequence>MKRRTDPAAFQPGYAVIRSITVAPVLFLPRLLRSNHSLWFLLSLRLHRQLRPQRCPNCKRHCCHVDHLPGTVANVWRRGSDAIILPREPVSIPHNYTIQFQGASGILILSAKKIAMRKARFTEYQTLSVLKSVEAGRKVKRCLPGRWNFRSH</sequence>
<accession>A0A3N6V2D2</accession>